<dbReference type="Proteomes" id="UP001595583">
    <property type="component" value="Unassembled WGS sequence"/>
</dbReference>
<evidence type="ECO:0000256" key="1">
    <source>
        <dbReference type="ARBA" id="ARBA00008903"/>
    </source>
</evidence>
<dbReference type="InterPro" id="IPR003462">
    <property type="entry name" value="ODC_Mu_crystall"/>
</dbReference>
<comment type="caution">
    <text evidence="2">The sequence shown here is derived from an EMBL/GenBank/DDBJ whole genome shotgun (WGS) entry which is preliminary data.</text>
</comment>
<dbReference type="RefSeq" id="WP_378219101.1">
    <property type="nucleotide sequence ID" value="NZ_JBHRTK010000004.1"/>
</dbReference>
<gene>
    <name evidence="2" type="ORF">ACFOHJ_04925</name>
</gene>
<sequence length="315" mass="33918">MSLSFADFGAVEAALKPRELVDALRTGFRSGCEMPPRHRHTWGRSNEPDATFVLMPAWQNDGVLGVKLTSIVPGNSARGLASVMPIYILFDPVTGKPTKVLDGRAITLNRTAAASALAATYLAREDATRLVMMGTGELAPYLVRAHCAVRPIRHVEIWGRNPDKARLTAQSLAGLGLDIKVVENIEESVSRADIISCATLATEPIVRGAWLSPGAHLDLVGSFTPLMREADDEAVARASLFADKREACLQEPGDFTQPIKAGVISEASVLADLFSLTREEHPGRTSRDEITLFKSVGLALEDLVAAQLVVQKQNG</sequence>
<dbReference type="Gene3D" id="3.30.1780.10">
    <property type="entry name" value="ornithine cyclodeaminase, domain 1"/>
    <property type="match status" value="1"/>
</dbReference>
<evidence type="ECO:0000313" key="3">
    <source>
        <dbReference type="Proteomes" id="UP001595583"/>
    </source>
</evidence>
<accession>A0ABV7K883</accession>
<organism evidence="2 3">
    <name type="scientific">Aquamicrobium soli</name>
    <dbReference type="NCBI Taxonomy" id="1811518"/>
    <lineage>
        <taxon>Bacteria</taxon>
        <taxon>Pseudomonadati</taxon>
        <taxon>Pseudomonadota</taxon>
        <taxon>Alphaproteobacteria</taxon>
        <taxon>Hyphomicrobiales</taxon>
        <taxon>Phyllobacteriaceae</taxon>
        <taxon>Aquamicrobium</taxon>
    </lineage>
</organism>
<comment type="similarity">
    <text evidence="1">Belongs to the ornithine cyclodeaminase/mu-crystallin family.</text>
</comment>
<dbReference type="PIRSF" id="PIRSF001439">
    <property type="entry name" value="CryM"/>
    <property type="match status" value="1"/>
</dbReference>
<evidence type="ECO:0000313" key="2">
    <source>
        <dbReference type="EMBL" id="MFC3205547.1"/>
    </source>
</evidence>
<dbReference type="PANTHER" id="PTHR13812">
    <property type="entry name" value="KETIMINE REDUCTASE MU-CRYSTALLIN"/>
    <property type="match status" value="1"/>
</dbReference>
<reference evidence="3" key="1">
    <citation type="journal article" date="2019" name="Int. J. Syst. Evol. Microbiol.">
        <title>The Global Catalogue of Microorganisms (GCM) 10K type strain sequencing project: providing services to taxonomists for standard genome sequencing and annotation.</title>
        <authorList>
            <consortium name="The Broad Institute Genomics Platform"/>
            <consortium name="The Broad Institute Genome Sequencing Center for Infectious Disease"/>
            <person name="Wu L."/>
            <person name="Ma J."/>
        </authorList>
    </citation>
    <scope>NUCLEOTIDE SEQUENCE [LARGE SCALE GENOMIC DNA]</scope>
    <source>
        <strain evidence="3">KCTC 52165</strain>
    </source>
</reference>
<dbReference type="EMBL" id="JBHRTK010000004">
    <property type="protein sequence ID" value="MFC3205547.1"/>
    <property type="molecule type" value="Genomic_DNA"/>
</dbReference>
<dbReference type="InterPro" id="IPR023401">
    <property type="entry name" value="ODC_N"/>
</dbReference>
<dbReference type="InterPro" id="IPR036291">
    <property type="entry name" value="NAD(P)-bd_dom_sf"/>
</dbReference>
<protein>
    <submittedName>
        <fullName evidence="2">Ornithine cyclodeaminase family protein</fullName>
    </submittedName>
</protein>
<dbReference type="SUPFAM" id="SSF51735">
    <property type="entry name" value="NAD(P)-binding Rossmann-fold domains"/>
    <property type="match status" value="1"/>
</dbReference>
<dbReference type="NCBIfam" id="NF004793">
    <property type="entry name" value="PRK06141.1"/>
    <property type="match status" value="1"/>
</dbReference>
<name>A0ABV7K883_9HYPH</name>
<dbReference type="Pfam" id="PF02423">
    <property type="entry name" value="OCD_Mu_crystall"/>
    <property type="match status" value="1"/>
</dbReference>
<dbReference type="PANTHER" id="PTHR13812:SF19">
    <property type="entry name" value="KETIMINE REDUCTASE MU-CRYSTALLIN"/>
    <property type="match status" value="1"/>
</dbReference>
<dbReference type="Gene3D" id="3.40.50.720">
    <property type="entry name" value="NAD(P)-binding Rossmann-like Domain"/>
    <property type="match status" value="1"/>
</dbReference>
<proteinExistence type="inferred from homology"/>
<keyword evidence="3" id="KW-1185">Reference proteome</keyword>